<dbReference type="InterPro" id="IPR004701">
    <property type="entry name" value="PTS_EIIA_man-typ"/>
</dbReference>
<dbReference type="PROSITE" id="PS51372">
    <property type="entry name" value="PRD_2"/>
    <property type="match status" value="2"/>
</dbReference>
<evidence type="ECO:0000256" key="2">
    <source>
        <dbReference type="ARBA" id="ARBA00022741"/>
    </source>
</evidence>
<dbReference type="SMART" id="SM00382">
    <property type="entry name" value="AAA"/>
    <property type="match status" value="1"/>
</dbReference>
<keyword evidence="1" id="KW-0808">Transferase</keyword>
<sequence length="899" mass="103057">MKKVDQVYEALVKLEERQQNGISAIEISKVLDTDRANISRYLNKLYKNKRVEKLEGRPVLYKSIKEKSINDKSLDTGNSLNKIIGGQLSLQVPIQQARASILYPPNGLHTLILGETGVGKSMFAELMHQFAKESKVINKEAPFIPFNCADYAENPQLIMAQIFGVKKGAYTGADRDKEGLLKKADSGILFLDEVHRLSPQGQEMLFTYIDKGYFRPLGETENVISVNVRIIAATTEDPQSYLLKTFTRRIPMTILLPPLRDKGLMERYSLIESFIKKESKRIGKSIYINKNSLISLLLYDCPNNIGQLKSDIQLACAKAFVNYKSKEEDYILIKQSDLPQHVKKGLMKIQKYREEIDRIFKSKGDILRFYHKDEKPYDIKDQYRDNEGFYDVIERKLESLKNTGIKDEEIDHIINITIESHFKKYIGDLPKGIRKKEISKLVNIEILEVVEEILNLAGEKLGREYDEKISFGLALHLHGCIERIQKGNKIYNPKLNTIRVEYSDEFVVAMEIAKIIDYRFDIETPLDEIGYLTMFLASNPLEIDSEEKANVGILVIMHGNSTASSMVEVSNTLVGVDHAVALDMPLNMKPQDMYKIAKQHVIQIDKGKGVLLMVDMGSLTNFGDMIYEETGIIVKTIDMVSTPIVIDTSRKAVLGRELHEIYETCKELNSYNKPITRRENVNKRNIIITACFTGEGASERLKRIIEEKLYEKYNVDIIPLNILDRREFLCRIDQYKEEHKVLAVVSTIDIHLNDIKFIPATEVLSGEGIQRIKDIVKEEEAYVNICNSLKEHMTCVDSKIVINDVRFVIEKIQERLDILIVEEVKIGIILHLSFLVDKLCSGGTETTFDDLKEYKNQYSRELILIKNCLKTLEENYNIEIGENELAYICKMFLLNKENI</sequence>
<dbReference type="GO" id="GO:0005524">
    <property type="term" value="F:ATP binding"/>
    <property type="evidence" value="ECO:0007669"/>
    <property type="project" value="UniProtKB-KW"/>
</dbReference>
<keyword evidence="5" id="KW-0238">DNA-binding</keyword>
<keyword evidence="2" id="KW-0547">Nucleotide-binding</keyword>
<feature type="domain" description="PTS EIIA type-4" evidence="7">
    <location>
        <begin position="550"/>
        <end position="675"/>
    </location>
</feature>
<evidence type="ECO:0000259" key="8">
    <source>
        <dbReference type="PROSITE" id="PS51372"/>
    </source>
</evidence>
<dbReference type="PROSITE" id="PS51096">
    <property type="entry name" value="PTS_EIIA_TYPE_4"/>
    <property type="match status" value="1"/>
</dbReference>
<dbReference type="CDD" id="cd00009">
    <property type="entry name" value="AAA"/>
    <property type="match status" value="1"/>
</dbReference>
<dbReference type="InterPro" id="IPR033887">
    <property type="entry name" value="PTS_IIA_man"/>
</dbReference>
<evidence type="ECO:0000313" key="9">
    <source>
        <dbReference type="EMBL" id="SKC37340.1"/>
    </source>
</evidence>
<dbReference type="SUPFAM" id="SSF53062">
    <property type="entry name" value="PTS system fructose IIA component-like"/>
    <property type="match status" value="1"/>
</dbReference>
<dbReference type="EMBL" id="FUZT01000001">
    <property type="protein sequence ID" value="SKC37340.1"/>
    <property type="molecule type" value="Genomic_DNA"/>
</dbReference>
<dbReference type="Pfam" id="PF00158">
    <property type="entry name" value="Sigma54_activat"/>
    <property type="match status" value="1"/>
</dbReference>
<dbReference type="InterPro" id="IPR002078">
    <property type="entry name" value="Sigma_54_int"/>
</dbReference>
<evidence type="ECO:0000256" key="1">
    <source>
        <dbReference type="ARBA" id="ARBA00022679"/>
    </source>
</evidence>
<dbReference type="PROSITE" id="PS50045">
    <property type="entry name" value="SIGMA54_INTERACT_4"/>
    <property type="match status" value="1"/>
</dbReference>
<feature type="domain" description="Sigma-54 factor interaction" evidence="6">
    <location>
        <begin position="83"/>
        <end position="317"/>
    </location>
</feature>
<proteinExistence type="predicted"/>
<dbReference type="PANTHER" id="PTHR32071">
    <property type="entry name" value="TRANSCRIPTIONAL REGULATORY PROTEIN"/>
    <property type="match status" value="1"/>
</dbReference>
<evidence type="ECO:0000256" key="4">
    <source>
        <dbReference type="ARBA" id="ARBA00022840"/>
    </source>
</evidence>
<name>A0A1T5IE40_9FIRM</name>
<evidence type="ECO:0000256" key="3">
    <source>
        <dbReference type="ARBA" id="ARBA00022777"/>
    </source>
</evidence>
<dbReference type="OrthoDB" id="9765164at2"/>
<dbReference type="GO" id="GO:0009401">
    <property type="term" value="P:phosphoenolpyruvate-dependent sugar phosphotransferase system"/>
    <property type="evidence" value="ECO:0007669"/>
    <property type="project" value="InterPro"/>
</dbReference>
<dbReference type="SUPFAM" id="SSF63520">
    <property type="entry name" value="PTS-regulatory domain, PRD"/>
    <property type="match status" value="2"/>
</dbReference>
<evidence type="ECO:0000256" key="5">
    <source>
        <dbReference type="ARBA" id="ARBA00023125"/>
    </source>
</evidence>
<evidence type="ECO:0000313" key="10">
    <source>
        <dbReference type="Proteomes" id="UP000190285"/>
    </source>
</evidence>
<dbReference type="GO" id="GO:0016020">
    <property type="term" value="C:membrane"/>
    <property type="evidence" value="ECO:0007669"/>
    <property type="project" value="InterPro"/>
</dbReference>
<dbReference type="InterPro" id="IPR036662">
    <property type="entry name" value="PTS_EIIA_man-typ_sf"/>
</dbReference>
<keyword evidence="10" id="KW-1185">Reference proteome</keyword>
<dbReference type="Gene3D" id="3.40.50.300">
    <property type="entry name" value="P-loop containing nucleotide triphosphate hydrolases"/>
    <property type="match status" value="1"/>
</dbReference>
<dbReference type="SUPFAM" id="SSF46785">
    <property type="entry name" value="Winged helix' DNA-binding domain"/>
    <property type="match status" value="1"/>
</dbReference>
<evidence type="ECO:0000259" key="6">
    <source>
        <dbReference type="PROSITE" id="PS50045"/>
    </source>
</evidence>
<keyword evidence="3" id="KW-0418">Kinase</keyword>
<dbReference type="RefSeq" id="WP_079488756.1">
    <property type="nucleotide sequence ID" value="NZ_FUZT01000001.1"/>
</dbReference>
<dbReference type="STRING" id="36842.SAMN02194393_00271"/>
<dbReference type="Gene3D" id="3.40.50.510">
    <property type="entry name" value="Phosphotransferase system, mannose-type IIA component"/>
    <property type="match status" value="1"/>
</dbReference>
<dbReference type="GO" id="GO:0006355">
    <property type="term" value="P:regulation of DNA-templated transcription"/>
    <property type="evidence" value="ECO:0007669"/>
    <property type="project" value="InterPro"/>
</dbReference>
<reference evidence="9 10" key="1">
    <citation type="submission" date="2017-02" db="EMBL/GenBank/DDBJ databases">
        <authorList>
            <person name="Peterson S.W."/>
        </authorList>
    </citation>
    <scope>NUCLEOTIDE SEQUENCE [LARGE SCALE GENOMIC DNA]</scope>
    <source>
        <strain evidence="9 10">M1</strain>
    </source>
</reference>
<dbReference type="InterPro" id="IPR036390">
    <property type="entry name" value="WH_DNA-bd_sf"/>
</dbReference>
<dbReference type="Pfam" id="PF00874">
    <property type="entry name" value="PRD"/>
    <property type="match status" value="2"/>
</dbReference>
<dbReference type="Gene3D" id="1.10.1790.10">
    <property type="entry name" value="PRD domain"/>
    <property type="match status" value="2"/>
</dbReference>
<dbReference type="Proteomes" id="UP000190285">
    <property type="component" value="Unassembled WGS sequence"/>
</dbReference>
<organism evidence="9 10">
    <name type="scientific">Maledivibacter halophilus</name>
    <dbReference type="NCBI Taxonomy" id="36842"/>
    <lineage>
        <taxon>Bacteria</taxon>
        <taxon>Bacillati</taxon>
        <taxon>Bacillota</taxon>
        <taxon>Clostridia</taxon>
        <taxon>Peptostreptococcales</taxon>
        <taxon>Caminicellaceae</taxon>
        <taxon>Maledivibacter</taxon>
    </lineage>
</organism>
<protein>
    <submittedName>
        <fullName evidence="9">Sigma 54 modulation protein</fullName>
    </submittedName>
</protein>
<dbReference type="InterPro" id="IPR027417">
    <property type="entry name" value="P-loop_NTPase"/>
</dbReference>
<dbReference type="GO" id="GO:0016301">
    <property type="term" value="F:kinase activity"/>
    <property type="evidence" value="ECO:0007669"/>
    <property type="project" value="UniProtKB-KW"/>
</dbReference>
<dbReference type="InterPro" id="IPR011608">
    <property type="entry name" value="PRD"/>
</dbReference>
<gene>
    <name evidence="9" type="ORF">SAMN02194393_00271</name>
</gene>
<keyword evidence="4" id="KW-0067">ATP-binding</keyword>
<feature type="domain" description="PRD" evidence="8">
    <location>
        <begin position="441"/>
        <end position="546"/>
    </location>
</feature>
<dbReference type="InterPro" id="IPR003593">
    <property type="entry name" value="AAA+_ATPase"/>
</dbReference>
<dbReference type="CDD" id="cd00006">
    <property type="entry name" value="PTS_IIA_man"/>
    <property type="match status" value="1"/>
</dbReference>
<dbReference type="Pfam" id="PF03610">
    <property type="entry name" value="EIIA-man"/>
    <property type="match status" value="1"/>
</dbReference>
<accession>A0A1T5IE40</accession>
<dbReference type="InterPro" id="IPR036634">
    <property type="entry name" value="PRD_sf"/>
</dbReference>
<dbReference type="PANTHER" id="PTHR32071:SF38">
    <property type="entry name" value="PSP OPERON TRANSCRIPTIONAL ACTIVATOR"/>
    <property type="match status" value="1"/>
</dbReference>
<dbReference type="AlphaFoldDB" id="A0A1T5IE40"/>
<dbReference type="GO" id="GO:0003677">
    <property type="term" value="F:DNA binding"/>
    <property type="evidence" value="ECO:0007669"/>
    <property type="project" value="UniProtKB-KW"/>
</dbReference>
<evidence type="ECO:0000259" key="7">
    <source>
        <dbReference type="PROSITE" id="PS51096"/>
    </source>
</evidence>
<feature type="domain" description="PRD" evidence="8">
    <location>
        <begin position="796"/>
        <end position="899"/>
    </location>
</feature>
<dbReference type="SUPFAM" id="SSF52540">
    <property type="entry name" value="P-loop containing nucleoside triphosphate hydrolases"/>
    <property type="match status" value="1"/>
</dbReference>